<dbReference type="AlphaFoldDB" id="L2GPB6"/>
<keyword evidence="2" id="KW-0285">Flavoprotein</keyword>
<feature type="domain" description="FAD/NAD(P)-binding" evidence="4">
    <location>
        <begin position="5"/>
        <end position="129"/>
    </location>
</feature>
<dbReference type="GO" id="GO:0016491">
    <property type="term" value="F:oxidoreductase activity"/>
    <property type="evidence" value="ECO:0007669"/>
    <property type="project" value="UniProtKB-KW"/>
</dbReference>
<protein>
    <recommendedName>
        <fullName evidence="4">FAD/NAD(P)-binding domain-containing protein</fullName>
    </recommendedName>
</protein>
<gene>
    <name evidence="5" type="ORF">VICG_00568</name>
</gene>
<dbReference type="InterPro" id="IPR050097">
    <property type="entry name" value="Ferredoxin-NADP_redctase_2"/>
</dbReference>
<reference evidence="6" key="1">
    <citation type="submission" date="2011-05" db="EMBL/GenBank/DDBJ databases">
        <title>The genome sequence of Vittaforma corneae strain ATCC 50505.</title>
        <authorList>
            <consortium name="The Broad Institute Genome Sequencing Platform"/>
            <person name="Cuomo C."/>
            <person name="Didier E."/>
            <person name="Bowers L."/>
            <person name="Young S.K."/>
            <person name="Zeng Q."/>
            <person name="Gargeya S."/>
            <person name="Fitzgerald M."/>
            <person name="Haas B."/>
            <person name="Abouelleil A."/>
            <person name="Alvarado L."/>
            <person name="Arachchi H.M."/>
            <person name="Berlin A."/>
            <person name="Chapman S.B."/>
            <person name="Gearin G."/>
            <person name="Goldberg J."/>
            <person name="Griggs A."/>
            <person name="Gujja S."/>
            <person name="Hansen M."/>
            <person name="Heiman D."/>
            <person name="Howarth C."/>
            <person name="Larimer J."/>
            <person name="Lui A."/>
            <person name="MacDonald P.J.P."/>
            <person name="McCowen C."/>
            <person name="Montmayeur A."/>
            <person name="Murphy C."/>
            <person name="Neiman D."/>
            <person name="Pearson M."/>
            <person name="Priest M."/>
            <person name="Roberts A."/>
            <person name="Saif S."/>
            <person name="Shea T."/>
            <person name="Sisk P."/>
            <person name="Stolte C."/>
            <person name="Sykes S."/>
            <person name="Wortman J."/>
            <person name="Nusbaum C."/>
            <person name="Birren B."/>
        </authorList>
    </citation>
    <scope>NUCLEOTIDE SEQUENCE [LARGE SCALE GENOMIC DNA]</scope>
    <source>
        <strain evidence="6">ATCC 50505</strain>
    </source>
</reference>
<dbReference type="InParanoid" id="L2GPB6"/>
<evidence type="ECO:0000256" key="3">
    <source>
        <dbReference type="ARBA" id="ARBA00023002"/>
    </source>
</evidence>
<dbReference type="HOGENOM" id="CLU_031864_5_6_1"/>
<dbReference type="Proteomes" id="UP000011082">
    <property type="component" value="Unassembled WGS sequence"/>
</dbReference>
<dbReference type="PRINTS" id="PR00469">
    <property type="entry name" value="PNDRDTASEII"/>
</dbReference>
<dbReference type="RefSeq" id="XP_007604020.1">
    <property type="nucleotide sequence ID" value="XM_007603958.1"/>
</dbReference>
<accession>L2GPB6</accession>
<dbReference type="InterPro" id="IPR023753">
    <property type="entry name" value="FAD/NAD-binding_dom"/>
</dbReference>
<evidence type="ECO:0000259" key="4">
    <source>
        <dbReference type="Pfam" id="PF07992"/>
    </source>
</evidence>
<dbReference type="SUPFAM" id="SSF51905">
    <property type="entry name" value="FAD/NAD(P)-binding domain"/>
    <property type="match status" value="1"/>
</dbReference>
<dbReference type="Pfam" id="PF07992">
    <property type="entry name" value="Pyr_redox_2"/>
    <property type="match status" value="1"/>
</dbReference>
<dbReference type="GeneID" id="19881285"/>
<keyword evidence="6" id="KW-1185">Reference proteome</keyword>
<comment type="similarity">
    <text evidence="1">Belongs to the class-II pyridine nucleotide-disulfide oxidoreductase family.</text>
</comment>
<dbReference type="VEuPathDB" id="MicrosporidiaDB:VICG_00568"/>
<evidence type="ECO:0000256" key="1">
    <source>
        <dbReference type="ARBA" id="ARBA00009333"/>
    </source>
</evidence>
<dbReference type="Gene3D" id="3.50.50.60">
    <property type="entry name" value="FAD/NAD(P)-binding domain"/>
    <property type="match status" value="1"/>
</dbReference>
<evidence type="ECO:0000256" key="2">
    <source>
        <dbReference type="ARBA" id="ARBA00022630"/>
    </source>
</evidence>
<dbReference type="EMBL" id="JH370132">
    <property type="protein sequence ID" value="ELA42469.1"/>
    <property type="molecule type" value="Genomic_DNA"/>
</dbReference>
<evidence type="ECO:0000313" key="5">
    <source>
        <dbReference type="EMBL" id="ELA42469.1"/>
    </source>
</evidence>
<proteinExistence type="inferred from homology"/>
<dbReference type="STRING" id="993615.L2GPB6"/>
<name>L2GPB6_VITCO</name>
<dbReference type="GO" id="GO:0097237">
    <property type="term" value="P:cellular response to toxic substance"/>
    <property type="evidence" value="ECO:0007669"/>
    <property type="project" value="UniProtKB-ARBA"/>
</dbReference>
<keyword evidence="3" id="KW-0560">Oxidoreductase</keyword>
<dbReference type="OrthoDB" id="371245at2759"/>
<dbReference type="PRINTS" id="PR00368">
    <property type="entry name" value="FADPNR"/>
</dbReference>
<evidence type="ECO:0000313" key="6">
    <source>
        <dbReference type="Proteomes" id="UP000011082"/>
    </source>
</evidence>
<organism evidence="5 6">
    <name type="scientific">Vittaforma corneae (strain ATCC 50505)</name>
    <name type="common">Microsporidian parasite</name>
    <name type="synonym">Nosema corneum</name>
    <dbReference type="NCBI Taxonomy" id="993615"/>
    <lineage>
        <taxon>Eukaryota</taxon>
        <taxon>Fungi</taxon>
        <taxon>Fungi incertae sedis</taxon>
        <taxon>Microsporidia</taxon>
        <taxon>Nosematidae</taxon>
        <taxon>Vittaforma</taxon>
    </lineage>
</organism>
<dbReference type="InterPro" id="IPR036188">
    <property type="entry name" value="FAD/NAD-bd_sf"/>
</dbReference>
<dbReference type="PANTHER" id="PTHR48105">
    <property type="entry name" value="THIOREDOXIN REDUCTASE 1-RELATED-RELATED"/>
    <property type="match status" value="1"/>
</dbReference>
<sequence length="135" mass="14428">MVVENVVIIGSGPAAYTAALFTIDYKPLLFEGEVVGGIGPGGQLTTTTAVDNYPGFPHGTQGPKLMDDMKAQAVSKGLRVISSTVTKLERHGENFIVYTLNSKYEAKGVILATGASARRLYVPGTKEGEFWQKGY</sequence>